<evidence type="ECO:0000256" key="1">
    <source>
        <dbReference type="SAM" id="MobiDB-lite"/>
    </source>
</evidence>
<comment type="caution">
    <text evidence="2">The sequence shown here is derived from an EMBL/GenBank/DDBJ whole genome shotgun (WGS) entry which is preliminary data.</text>
</comment>
<feature type="compositionally biased region" description="Polar residues" evidence="1">
    <location>
        <begin position="34"/>
        <end position="43"/>
    </location>
</feature>
<feature type="compositionally biased region" description="Polar residues" evidence="1">
    <location>
        <begin position="150"/>
        <end position="162"/>
    </location>
</feature>
<feature type="compositionally biased region" description="Basic and acidic residues" evidence="1">
    <location>
        <begin position="86"/>
        <end position="101"/>
    </location>
</feature>
<organism evidence="2 3">
    <name type="scientific">Penicillium atrosanguineum</name>
    <dbReference type="NCBI Taxonomy" id="1132637"/>
    <lineage>
        <taxon>Eukaryota</taxon>
        <taxon>Fungi</taxon>
        <taxon>Dikarya</taxon>
        <taxon>Ascomycota</taxon>
        <taxon>Pezizomycotina</taxon>
        <taxon>Eurotiomycetes</taxon>
        <taxon>Eurotiomycetidae</taxon>
        <taxon>Eurotiales</taxon>
        <taxon>Aspergillaceae</taxon>
        <taxon>Penicillium</taxon>
    </lineage>
</organism>
<protein>
    <submittedName>
        <fullName evidence="2">Uncharacterized protein</fullName>
    </submittedName>
</protein>
<reference evidence="2" key="2">
    <citation type="journal article" date="2023" name="IMA Fungus">
        <title>Comparative genomic study of the Penicillium genus elucidates a diverse pangenome and 15 lateral gene transfer events.</title>
        <authorList>
            <person name="Petersen C."/>
            <person name="Sorensen T."/>
            <person name="Nielsen M.R."/>
            <person name="Sondergaard T.E."/>
            <person name="Sorensen J.L."/>
            <person name="Fitzpatrick D.A."/>
            <person name="Frisvad J.C."/>
            <person name="Nielsen K.L."/>
        </authorList>
    </citation>
    <scope>NUCLEOTIDE SEQUENCE</scope>
    <source>
        <strain evidence="2">IBT 21472</strain>
    </source>
</reference>
<feature type="compositionally biased region" description="Low complexity" evidence="1">
    <location>
        <begin position="63"/>
        <end position="85"/>
    </location>
</feature>
<proteinExistence type="predicted"/>
<accession>A0A9W9U605</accession>
<evidence type="ECO:0000313" key="3">
    <source>
        <dbReference type="Proteomes" id="UP001147746"/>
    </source>
</evidence>
<gene>
    <name evidence="2" type="ORF">N7476_004896</name>
</gene>
<feature type="compositionally biased region" description="Low complexity" evidence="1">
    <location>
        <begin position="130"/>
        <end position="147"/>
    </location>
</feature>
<dbReference type="AlphaFoldDB" id="A0A9W9U605"/>
<keyword evidence="3" id="KW-1185">Reference proteome</keyword>
<dbReference type="Proteomes" id="UP001147746">
    <property type="component" value="Unassembled WGS sequence"/>
</dbReference>
<evidence type="ECO:0000313" key="2">
    <source>
        <dbReference type="EMBL" id="KAJ5318476.1"/>
    </source>
</evidence>
<sequence length="221" mass="24413">MRNDCILDWLRSVNSANNQSCERPPERPPKRTRLNNGESSNESIHSKYFGKIQVKGNDHRSRLPTPSTSGSGSVPLSRRLSMSSKRLWDNDDGRPVDDPRHGRQSPVLQPELTPRPPRRSPTTALDHGVSLAPSSPSQSRTSPSLASKASKISRNSSPTKQLRNAELEETGFSRASLRDDKKPKSLHALAEELKKINGGFGILPKELQDEVRAAPLRACDV</sequence>
<dbReference type="EMBL" id="JAPZBO010000004">
    <property type="protein sequence ID" value="KAJ5318476.1"/>
    <property type="molecule type" value="Genomic_DNA"/>
</dbReference>
<name>A0A9W9U605_9EURO</name>
<reference evidence="2" key="1">
    <citation type="submission" date="2022-12" db="EMBL/GenBank/DDBJ databases">
        <authorList>
            <person name="Petersen C."/>
        </authorList>
    </citation>
    <scope>NUCLEOTIDE SEQUENCE</scope>
    <source>
        <strain evidence="2">IBT 21472</strain>
    </source>
</reference>
<feature type="region of interest" description="Disordered" evidence="1">
    <location>
        <begin position="15"/>
        <end position="184"/>
    </location>
</feature>